<accession>A0A1E5D6G6</accession>
<dbReference type="EMBL" id="AJYW02000028">
    <property type="protein sequence ID" value="OEE79209.1"/>
    <property type="molecule type" value="Genomic_DNA"/>
</dbReference>
<dbReference type="GO" id="GO:0016740">
    <property type="term" value="F:transferase activity"/>
    <property type="evidence" value="ECO:0007669"/>
    <property type="project" value="UniProtKB-KW"/>
</dbReference>
<dbReference type="RefSeq" id="WP_017052916.1">
    <property type="nucleotide sequence ID" value="NZ_AJYW02000028.1"/>
</dbReference>
<name>A0A1E5D6G6_9VIBR</name>
<reference evidence="1 2" key="1">
    <citation type="journal article" date="2012" name="Science">
        <title>Ecological populations of bacteria act as socially cohesive units of antibiotic production and resistance.</title>
        <authorList>
            <person name="Cordero O.X."/>
            <person name="Wildschutte H."/>
            <person name="Kirkup B."/>
            <person name="Proehl S."/>
            <person name="Ngo L."/>
            <person name="Hussain F."/>
            <person name="Le Roux F."/>
            <person name="Mincer T."/>
            <person name="Polz M.F."/>
        </authorList>
    </citation>
    <scope>NUCLEOTIDE SEQUENCE [LARGE SCALE GENOMIC DNA]</scope>
    <source>
        <strain evidence="1 2">FF-238</strain>
    </source>
</reference>
<protein>
    <submittedName>
        <fullName evidence="1">Acetyltransferase</fullName>
    </submittedName>
</protein>
<gene>
    <name evidence="1" type="ORF">A130_11800</name>
</gene>
<keyword evidence="1" id="KW-0808">Transferase</keyword>
<evidence type="ECO:0000313" key="2">
    <source>
        <dbReference type="Proteomes" id="UP000094165"/>
    </source>
</evidence>
<keyword evidence="2" id="KW-1185">Reference proteome</keyword>
<organism evidence="1 2">
    <name type="scientific">Vibrio genomosp. F6 str. FF-238</name>
    <dbReference type="NCBI Taxonomy" id="1191298"/>
    <lineage>
        <taxon>Bacteria</taxon>
        <taxon>Pseudomonadati</taxon>
        <taxon>Pseudomonadota</taxon>
        <taxon>Gammaproteobacteria</taxon>
        <taxon>Vibrionales</taxon>
        <taxon>Vibrionaceae</taxon>
        <taxon>Vibrio</taxon>
    </lineage>
</organism>
<dbReference type="Proteomes" id="UP000094165">
    <property type="component" value="Unassembled WGS sequence"/>
</dbReference>
<comment type="caution">
    <text evidence="1">The sequence shown here is derived from an EMBL/GenBank/DDBJ whole genome shotgun (WGS) entry which is preliminary data.</text>
</comment>
<evidence type="ECO:0000313" key="1">
    <source>
        <dbReference type="EMBL" id="OEE79209.1"/>
    </source>
</evidence>
<proteinExistence type="predicted"/>
<sequence length="353" mass="40737">MENLVTQKFSDINLSDPFFDSLKADYVEFSDWFSRKSDNNALVLYSPQGSIEGFLYCKFEDGPGDDTVPLLPNAQHMKVGTFKFNPMQTRRGDRYLKKIFDYALAQSPTVDDIYVTVFGVKHQYLADLFKRYGFEEYATKTTDNGTENVLLRDLSKFKGDVDSDYPFINTVNNNKYLLSIYPNHHTKLFPDSKLLTEAPNIVRDISHSNSIHKIYICGMSGVLDFKRGDTIVIYRTGDGRGAAEFRAVATSICVVENVHTIDSYHSEDEFVESCVKFCVFSEDELRLIYRQRKYNYIINFTYNAALPKRPIRRELADKAGLSRDDYWGVMKLTDQQFDNIVDLAELDERILIR</sequence>
<dbReference type="AlphaFoldDB" id="A0A1E5D6G6"/>